<dbReference type="EMBL" id="OZ019910">
    <property type="protein sequence ID" value="CAK9211746.1"/>
    <property type="molecule type" value="Genomic_DNA"/>
</dbReference>
<keyword evidence="1" id="KW-0433">Leucine-rich repeat</keyword>
<gene>
    <name evidence="5" type="ORF">CSSPTR1EN2_LOCUS10976</name>
</gene>
<dbReference type="PANTHER" id="PTHR11017:SF385">
    <property type="entry name" value="DISEASE RESISTANCE PROTEIN (TIR-NBS-LRR CLASS)-RELATED"/>
    <property type="match status" value="1"/>
</dbReference>
<dbReference type="Gene3D" id="1.10.8.430">
    <property type="entry name" value="Helical domain of apoptotic protease-activating factors"/>
    <property type="match status" value="1"/>
</dbReference>
<feature type="non-terminal residue" evidence="5">
    <location>
        <position position="1"/>
    </location>
</feature>
<protein>
    <recommendedName>
        <fullName evidence="7">NB-ARC domain-containing protein</fullName>
    </recommendedName>
</protein>
<dbReference type="InterPro" id="IPR003591">
    <property type="entry name" value="Leu-rich_rpt_typical-subtyp"/>
</dbReference>
<feature type="domain" description="Disease resistance R13L4/SHOC-2-like LRR" evidence="4">
    <location>
        <begin position="260"/>
        <end position="367"/>
    </location>
</feature>
<evidence type="ECO:0000313" key="5">
    <source>
        <dbReference type="EMBL" id="CAK9211746.1"/>
    </source>
</evidence>
<dbReference type="PRINTS" id="PR00364">
    <property type="entry name" value="DISEASERSIST"/>
</dbReference>
<dbReference type="SMART" id="SM00369">
    <property type="entry name" value="LRR_TYP"/>
    <property type="match status" value="4"/>
</dbReference>
<evidence type="ECO:0000259" key="3">
    <source>
        <dbReference type="Pfam" id="PF23282"/>
    </source>
</evidence>
<dbReference type="Pfam" id="PF23282">
    <property type="entry name" value="WHD_ROQ1"/>
    <property type="match status" value="1"/>
</dbReference>
<accession>A0ABP0U3E0</accession>
<dbReference type="InterPro" id="IPR055414">
    <property type="entry name" value="LRR_R13L4/SHOC2-like"/>
</dbReference>
<dbReference type="InterPro" id="IPR032675">
    <property type="entry name" value="LRR_dom_sf"/>
</dbReference>
<dbReference type="InterPro" id="IPR044974">
    <property type="entry name" value="Disease_R_plants"/>
</dbReference>
<reference evidence="5" key="1">
    <citation type="submission" date="2024-02" db="EMBL/GenBank/DDBJ databases">
        <authorList>
            <consortium name="ELIXIR-Norway"/>
            <consortium name="Elixir Norway"/>
        </authorList>
    </citation>
    <scope>NUCLEOTIDE SEQUENCE</scope>
</reference>
<dbReference type="PANTHER" id="PTHR11017">
    <property type="entry name" value="LEUCINE-RICH REPEAT-CONTAINING PROTEIN"/>
    <property type="match status" value="1"/>
</dbReference>
<dbReference type="InterPro" id="IPR001611">
    <property type="entry name" value="Leu-rich_rpt"/>
</dbReference>
<feature type="non-terminal residue" evidence="5">
    <location>
        <position position="465"/>
    </location>
</feature>
<keyword evidence="6" id="KW-1185">Reference proteome</keyword>
<evidence type="ECO:0008006" key="7">
    <source>
        <dbReference type="Google" id="ProtNLM"/>
    </source>
</evidence>
<dbReference type="InterPro" id="IPR042197">
    <property type="entry name" value="Apaf_helical"/>
</dbReference>
<proteinExistence type="predicted"/>
<dbReference type="Pfam" id="PF00560">
    <property type="entry name" value="LRR_1"/>
    <property type="match status" value="2"/>
</dbReference>
<evidence type="ECO:0000259" key="4">
    <source>
        <dbReference type="Pfam" id="PF23598"/>
    </source>
</evidence>
<dbReference type="SUPFAM" id="SSF52058">
    <property type="entry name" value="L domain-like"/>
    <property type="match status" value="1"/>
</dbReference>
<keyword evidence="2" id="KW-0677">Repeat</keyword>
<dbReference type="SUPFAM" id="SSF52540">
    <property type="entry name" value="P-loop containing nucleoside triphosphate hydrolases"/>
    <property type="match status" value="1"/>
</dbReference>
<feature type="domain" description="Disease resistance protein Roq1-like winged-helix" evidence="3">
    <location>
        <begin position="156"/>
        <end position="223"/>
    </location>
</feature>
<evidence type="ECO:0000313" key="6">
    <source>
        <dbReference type="Proteomes" id="UP001497512"/>
    </source>
</evidence>
<evidence type="ECO:0000256" key="2">
    <source>
        <dbReference type="ARBA" id="ARBA00022737"/>
    </source>
</evidence>
<dbReference type="InterPro" id="IPR058192">
    <property type="entry name" value="WHD_ROQ1-like"/>
</dbReference>
<dbReference type="Gene3D" id="3.80.10.10">
    <property type="entry name" value="Ribonuclease Inhibitor"/>
    <property type="match status" value="2"/>
</dbReference>
<name>A0ABP0U3E0_9BRYO</name>
<dbReference type="InterPro" id="IPR027417">
    <property type="entry name" value="P-loop_NTPase"/>
</dbReference>
<dbReference type="Proteomes" id="UP001497512">
    <property type="component" value="Chromosome 18"/>
</dbReference>
<dbReference type="Pfam" id="PF23598">
    <property type="entry name" value="LRR_14"/>
    <property type="match status" value="1"/>
</dbReference>
<sequence length="465" mass="52131">KVLVVVDNVGKAEHLTRLPILIDKAAKNPASKSKVLVNCRNWQILKSHVSEDGKVVMKPLEVEQARELFMFHAFGNANHVPTKKFNNICMKIIEACGGLPLSLKVLGSFLCNNKELKIWEGALNTLKSGQNLTGGIDNEELWNVLKISYDHLDKINKNMLLDIACFFGGLKINTIYRAWSGDYLHPKFGLQNLQERSLIERAECGILFIHDQLRDMGQNIVRELPIMNRFVWKSNVWEHLEGISLKNCVNFPLLSKIHSKGFSNLRLVDLTEASPTIVENFTEQRNLNNVKWLCLKKCMIEKLPSNLFFCSQLQMLDLAQCCSNLKELPPSIGQLNALQELHLSGCSNLKELPPSIGQLNALQKLDLQRCSELKELPPSIDQLNALQELHLSGCSNLKELPPSIGQLNALQKFHLLGCSELKELPPSIGQLNALQELVLSSCSNLKQLPPSIGQLNALQKLYLSG</sequence>
<evidence type="ECO:0000256" key="1">
    <source>
        <dbReference type="ARBA" id="ARBA00022614"/>
    </source>
</evidence>
<organism evidence="5 6">
    <name type="scientific">Sphagnum troendelagicum</name>
    <dbReference type="NCBI Taxonomy" id="128251"/>
    <lineage>
        <taxon>Eukaryota</taxon>
        <taxon>Viridiplantae</taxon>
        <taxon>Streptophyta</taxon>
        <taxon>Embryophyta</taxon>
        <taxon>Bryophyta</taxon>
        <taxon>Sphagnophytina</taxon>
        <taxon>Sphagnopsida</taxon>
        <taxon>Sphagnales</taxon>
        <taxon>Sphagnaceae</taxon>
        <taxon>Sphagnum</taxon>
    </lineage>
</organism>